<proteinExistence type="inferred from homology"/>
<dbReference type="Pfam" id="PF00106">
    <property type="entry name" value="adh_short"/>
    <property type="match status" value="1"/>
</dbReference>
<evidence type="ECO:0000256" key="3">
    <source>
        <dbReference type="SAM" id="Phobius"/>
    </source>
</evidence>
<dbReference type="EMBL" id="JAUCMV010000005">
    <property type="protein sequence ID" value="KAK0399603.1"/>
    <property type="molecule type" value="Genomic_DNA"/>
</dbReference>
<protein>
    <submittedName>
        <fullName evidence="4">Uncharacterized protein</fullName>
    </submittedName>
</protein>
<keyword evidence="3" id="KW-0812">Transmembrane</keyword>
<comment type="caution">
    <text evidence="4">The sequence shown here is derived from an EMBL/GenBank/DDBJ whole genome shotgun (WGS) entry which is preliminary data.</text>
</comment>
<dbReference type="Proteomes" id="UP001175271">
    <property type="component" value="Unassembled WGS sequence"/>
</dbReference>
<dbReference type="SUPFAM" id="SSF51735">
    <property type="entry name" value="NAD(P)-binding Rossmann-fold domains"/>
    <property type="match status" value="1"/>
</dbReference>
<accession>A0AA39LJK5</accession>
<dbReference type="Gene3D" id="3.40.50.720">
    <property type="entry name" value="NAD(P)-binding Rossmann-like Domain"/>
    <property type="match status" value="1"/>
</dbReference>
<keyword evidence="2" id="KW-0560">Oxidoreductase</keyword>
<feature type="transmembrane region" description="Helical" evidence="3">
    <location>
        <begin position="6"/>
        <end position="25"/>
    </location>
</feature>
<keyword evidence="5" id="KW-1185">Reference proteome</keyword>
<dbReference type="PANTHER" id="PTHR24320">
    <property type="entry name" value="RETINOL DEHYDROGENASE"/>
    <property type="match status" value="1"/>
</dbReference>
<keyword evidence="3" id="KW-1133">Transmembrane helix</keyword>
<dbReference type="InterPro" id="IPR002347">
    <property type="entry name" value="SDR_fam"/>
</dbReference>
<dbReference type="PRINTS" id="PR00081">
    <property type="entry name" value="GDHRDH"/>
</dbReference>
<evidence type="ECO:0000256" key="1">
    <source>
        <dbReference type="ARBA" id="ARBA00006484"/>
    </source>
</evidence>
<dbReference type="InterPro" id="IPR036291">
    <property type="entry name" value="NAD(P)-bd_dom_sf"/>
</dbReference>
<dbReference type="GO" id="GO:0016491">
    <property type="term" value="F:oxidoreductase activity"/>
    <property type="evidence" value="ECO:0007669"/>
    <property type="project" value="UniProtKB-KW"/>
</dbReference>
<dbReference type="PANTHER" id="PTHR24320:SF148">
    <property type="entry name" value="NAD(P)-BINDING ROSSMANN-FOLD SUPERFAMILY PROTEIN"/>
    <property type="match status" value="1"/>
</dbReference>
<reference evidence="4" key="1">
    <citation type="submission" date="2023-06" db="EMBL/GenBank/DDBJ databases">
        <title>Genomic analysis of the entomopathogenic nematode Steinernema hermaphroditum.</title>
        <authorList>
            <person name="Schwarz E.M."/>
            <person name="Heppert J.K."/>
            <person name="Baniya A."/>
            <person name="Schwartz H.T."/>
            <person name="Tan C.-H."/>
            <person name="Antoshechkin I."/>
            <person name="Sternberg P.W."/>
            <person name="Goodrich-Blair H."/>
            <person name="Dillman A.R."/>
        </authorList>
    </citation>
    <scope>NUCLEOTIDE SEQUENCE</scope>
    <source>
        <strain evidence="4">PS9179</strain>
        <tissue evidence="4">Whole animal</tissue>
    </source>
</reference>
<dbReference type="AlphaFoldDB" id="A0AA39LJK5"/>
<gene>
    <name evidence="4" type="ORF">QR680_003131</name>
</gene>
<comment type="similarity">
    <text evidence="1">Belongs to the short-chain dehydrogenases/reductases (SDR) family.</text>
</comment>
<organism evidence="4 5">
    <name type="scientific">Steinernema hermaphroditum</name>
    <dbReference type="NCBI Taxonomy" id="289476"/>
    <lineage>
        <taxon>Eukaryota</taxon>
        <taxon>Metazoa</taxon>
        <taxon>Ecdysozoa</taxon>
        <taxon>Nematoda</taxon>
        <taxon>Chromadorea</taxon>
        <taxon>Rhabditida</taxon>
        <taxon>Tylenchina</taxon>
        <taxon>Panagrolaimomorpha</taxon>
        <taxon>Strongyloidoidea</taxon>
        <taxon>Steinernematidae</taxon>
        <taxon>Steinernema</taxon>
    </lineage>
</organism>
<keyword evidence="3" id="KW-0472">Membrane</keyword>
<evidence type="ECO:0000313" key="4">
    <source>
        <dbReference type="EMBL" id="KAK0399603.1"/>
    </source>
</evidence>
<sequence length="330" mass="37504">MFSEEILVIISVVHLYVIAAIYSAAELYTSIKDYIDGRDKQYYLSRVKNSLFYNEAGELRRRTALVTGAAGAIGRKVVKHLSDLGYQVFVMGHGVGNLRHLGVKDIDSCDIDLTDDLKVSDCLEHWSGSLKRLDLFVSCHGIMASPKHINGNNIERHMSVNFFSNVFMIERLSKIIENHHCRMVFLSSATLHAAHVWDPNEFATVEAFGYYRNGYHAYAMSKSCLTRYIYLKSREEQRSIGMISAHPGIVATPLYDNVNFLWRVFIQNFLNHILWSPDQAALKLIDIAHSSEFFPGCYYEMGNAGEIAADPQQNAQFMSSVEQVLRQKMK</sequence>
<evidence type="ECO:0000256" key="2">
    <source>
        <dbReference type="ARBA" id="ARBA00023002"/>
    </source>
</evidence>
<evidence type="ECO:0000313" key="5">
    <source>
        <dbReference type="Proteomes" id="UP001175271"/>
    </source>
</evidence>
<name>A0AA39LJK5_9BILA</name>